<evidence type="ECO:0000259" key="2">
    <source>
        <dbReference type="Pfam" id="PF11203"/>
    </source>
</evidence>
<reference evidence="3" key="1">
    <citation type="submission" date="2021-01" db="EMBL/GenBank/DDBJ databases">
        <title>Whole genome shotgun sequence of Actinocatenispora rupis NBRC 107355.</title>
        <authorList>
            <person name="Komaki H."/>
            <person name="Tamura T."/>
        </authorList>
    </citation>
    <scope>NUCLEOTIDE SEQUENCE</scope>
    <source>
        <strain evidence="3">NBRC 107355</strain>
    </source>
</reference>
<feature type="domain" description="Type VII secretion system protein EccE" evidence="2">
    <location>
        <begin position="226"/>
        <end position="322"/>
    </location>
</feature>
<keyword evidence="1" id="KW-0472">Membrane</keyword>
<keyword evidence="4" id="KW-1185">Reference proteome</keyword>
<feature type="transmembrane region" description="Helical" evidence="1">
    <location>
        <begin position="66"/>
        <end position="84"/>
    </location>
</feature>
<proteinExistence type="predicted"/>
<accession>A0A8J3J7R6</accession>
<evidence type="ECO:0000256" key="1">
    <source>
        <dbReference type="SAM" id="Phobius"/>
    </source>
</evidence>
<keyword evidence="1" id="KW-1133">Transmembrane helix</keyword>
<keyword evidence="1" id="KW-0812">Transmembrane</keyword>
<organism evidence="3 4">
    <name type="scientific">Actinocatenispora rupis</name>
    <dbReference type="NCBI Taxonomy" id="519421"/>
    <lineage>
        <taxon>Bacteria</taxon>
        <taxon>Bacillati</taxon>
        <taxon>Actinomycetota</taxon>
        <taxon>Actinomycetes</taxon>
        <taxon>Micromonosporales</taxon>
        <taxon>Micromonosporaceae</taxon>
        <taxon>Actinocatenispora</taxon>
    </lineage>
</organism>
<feature type="transmembrane region" description="Helical" evidence="1">
    <location>
        <begin position="39"/>
        <end position="60"/>
    </location>
</feature>
<name>A0A8J3J7R6_9ACTN</name>
<gene>
    <name evidence="3" type="ORF">Aru02nite_44360</name>
</gene>
<comment type="caution">
    <text evidence="3">The sequence shown here is derived from an EMBL/GenBank/DDBJ whole genome shotgun (WGS) entry which is preliminary data.</text>
</comment>
<sequence>MASNQSPPPGVRGSARIGADPVAARQPPLMRTRRRSGRIGGVSVLQLLLAEGVLVAVALVFVRHPLVGAIAIVLGVLLLILAFGRSGGRWWTEILALRWQFRRRRSARRVPAEDMRLTALRALAPDLVVRERVLQGDQDRIGVGQDGAGWFAAAAVLPPAGIRAQAPAPLPVDKLVEVLTEAGQPGTVLQVVTHTVPAPGMLVAGPAYADSYRELVSLAGEAPPQEQALWVAVRADAQSLARTVVDGATADDVPTLVATLARRATKLLRRDGFRASLLSPDELVDALVTSAGLDEYDPHHSTAREEWTAWHANGLAHATFWVRSWPGLSAASSMLERLAATPASFTSVTLILEPQGQETTLRCLVRVAAPAEVLAMSCQTLEAAARQYGAELFRLDGEQAPAAYTSAPSGGGAR</sequence>
<dbReference type="Pfam" id="PF11203">
    <property type="entry name" value="EccE"/>
    <property type="match status" value="1"/>
</dbReference>
<dbReference type="Proteomes" id="UP000612808">
    <property type="component" value="Unassembled WGS sequence"/>
</dbReference>
<dbReference type="AlphaFoldDB" id="A0A8J3J7R6"/>
<dbReference type="EMBL" id="BOMB01000024">
    <property type="protein sequence ID" value="GID13547.1"/>
    <property type="molecule type" value="Genomic_DNA"/>
</dbReference>
<dbReference type="InterPro" id="IPR050051">
    <property type="entry name" value="EccE_dom"/>
</dbReference>
<evidence type="ECO:0000313" key="3">
    <source>
        <dbReference type="EMBL" id="GID13547.1"/>
    </source>
</evidence>
<protein>
    <recommendedName>
        <fullName evidence="2">Type VII secretion system protein EccE domain-containing protein</fullName>
    </recommendedName>
</protein>
<evidence type="ECO:0000313" key="4">
    <source>
        <dbReference type="Proteomes" id="UP000612808"/>
    </source>
</evidence>